<accession>A0AAE9B2B4</accession>
<feature type="compositionally biased region" description="Low complexity" evidence="1">
    <location>
        <begin position="252"/>
        <end position="261"/>
    </location>
</feature>
<name>A0AAE9B2B4_9ACTN</name>
<feature type="region of interest" description="Disordered" evidence="1">
    <location>
        <begin position="36"/>
        <end position="80"/>
    </location>
</feature>
<dbReference type="EMBL" id="SPAZ01000048">
    <property type="protein sequence ID" value="TQE38251.1"/>
    <property type="molecule type" value="Genomic_DNA"/>
</dbReference>
<protein>
    <recommendedName>
        <fullName evidence="2">DUF6777 domain-containing protein</fullName>
    </recommendedName>
</protein>
<feature type="region of interest" description="Disordered" evidence="1">
    <location>
        <begin position="231"/>
        <end position="322"/>
    </location>
</feature>
<comment type="caution">
    <text evidence="3">The sequence shown here is derived from an EMBL/GenBank/DDBJ whole genome shotgun (WGS) entry which is preliminary data.</text>
</comment>
<feature type="compositionally biased region" description="Pro residues" evidence="1">
    <location>
        <begin position="262"/>
        <end position="272"/>
    </location>
</feature>
<reference evidence="3 4" key="1">
    <citation type="submission" date="2019-03" db="EMBL/GenBank/DDBJ databases">
        <title>Comparative genomic analyses of the sweetpotato soil rot pathogen, Streptomyces ipomoeae.</title>
        <authorList>
            <person name="Ruschel Soares N."/>
            <person name="Badger J.H."/>
            <person name="Huguet-Tapia J.C."/>
            <person name="Clark C.A."/>
            <person name="Pettis G.S."/>
        </authorList>
    </citation>
    <scope>NUCLEOTIDE SEQUENCE [LARGE SCALE GENOMIC DNA]</scope>
    <source>
        <strain evidence="3 4">88-35</strain>
    </source>
</reference>
<dbReference type="Proteomes" id="UP000318720">
    <property type="component" value="Unassembled WGS sequence"/>
</dbReference>
<organism evidence="3 4">
    <name type="scientific">Streptomyces ipomoeae</name>
    <dbReference type="NCBI Taxonomy" id="103232"/>
    <lineage>
        <taxon>Bacteria</taxon>
        <taxon>Bacillati</taxon>
        <taxon>Actinomycetota</taxon>
        <taxon>Actinomycetes</taxon>
        <taxon>Kitasatosporales</taxon>
        <taxon>Streptomycetaceae</taxon>
        <taxon>Streptomyces</taxon>
    </lineage>
</organism>
<evidence type="ECO:0000313" key="4">
    <source>
        <dbReference type="Proteomes" id="UP000318720"/>
    </source>
</evidence>
<feature type="domain" description="DUF6777" evidence="2">
    <location>
        <begin position="74"/>
        <end position="236"/>
    </location>
</feature>
<proteinExistence type="predicted"/>
<feature type="compositionally biased region" description="Polar residues" evidence="1">
    <location>
        <begin position="46"/>
        <end position="66"/>
    </location>
</feature>
<evidence type="ECO:0000256" key="1">
    <source>
        <dbReference type="SAM" id="MobiDB-lite"/>
    </source>
</evidence>
<dbReference type="Pfam" id="PF20568">
    <property type="entry name" value="DUF6777"/>
    <property type="match status" value="1"/>
</dbReference>
<gene>
    <name evidence="3" type="ORF">Sipo8835_05485</name>
</gene>
<dbReference type="InterPro" id="IPR046704">
    <property type="entry name" value="DUF6777"/>
</dbReference>
<dbReference type="AlphaFoldDB" id="A0AAE9B2B4"/>
<sequence length="322" mass="33463">MATAAVVAVVLAVVFTRSGGSGGSGDSEGGEVFLQASDKLGPDPYTDSTATDSSAPPATLEVTPSRSEPPHVTRAVRGSAPGLYGGTRHVAACDVEKQIKFLRAASARNRAFASVLGVRPSAVPARLRSFTPVQLRLDTRVTNHGYRDGTATAYQAVLQAGTAVLVDDRGVPRVRCACGNPLTPPVPLKTTPKPRGDSWPSYRPQNVVVVQPSTVVIKVFIIYDPEQDDWFSRPAGDTGKHDKKSPPPANQPSPSATTSFSEPPPTDSPEPCPSTDDGRATSPCPSSSSATSPSSSSTSPSSSAPDEPDGPSTEPTSEAEYP</sequence>
<evidence type="ECO:0000259" key="2">
    <source>
        <dbReference type="Pfam" id="PF20568"/>
    </source>
</evidence>
<feature type="compositionally biased region" description="Low complexity" evidence="1">
    <location>
        <begin position="280"/>
        <end position="305"/>
    </location>
</feature>
<evidence type="ECO:0000313" key="3">
    <source>
        <dbReference type="EMBL" id="TQE38251.1"/>
    </source>
</evidence>